<dbReference type="AlphaFoldDB" id="A0A1I6RI25"/>
<dbReference type="SMART" id="SM00028">
    <property type="entry name" value="TPR"/>
    <property type="match status" value="6"/>
</dbReference>
<evidence type="ECO:0000256" key="3">
    <source>
        <dbReference type="PROSITE-ProRule" id="PRU00339"/>
    </source>
</evidence>
<protein>
    <submittedName>
        <fullName evidence="5">Flp pilus assembly protein TadD, contains TPR repeats</fullName>
    </submittedName>
</protein>
<proteinExistence type="predicted"/>
<organism evidence="5 6">
    <name type="scientific">Sulfitobacter marinus</name>
    <dbReference type="NCBI Taxonomy" id="394264"/>
    <lineage>
        <taxon>Bacteria</taxon>
        <taxon>Pseudomonadati</taxon>
        <taxon>Pseudomonadota</taxon>
        <taxon>Alphaproteobacteria</taxon>
        <taxon>Rhodobacterales</taxon>
        <taxon>Roseobacteraceae</taxon>
        <taxon>Sulfitobacter</taxon>
    </lineage>
</organism>
<dbReference type="InterPro" id="IPR019734">
    <property type="entry name" value="TPR_rpt"/>
</dbReference>
<dbReference type="InterPro" id="IPR051012">
    <property type="entry name" value="CellSynth/LPSAsmb/PSIAsmb"/>
</dbReference>
<feature type="signal peptide" evidence="4">
    <location>
        <begin position="1"/>
        <end position="24"/>
    </location>
</feature>
<keyword evidence="4" id="KW-0732">Signal</keyword>
<feature type="repeat" description="TPR" evidence="3">
    <location>
        <begin position="360"/>
        <end position="393"/>
    </location>
</feature>
<evidence type="ECO:0000256" key="2">
    <source>
        <dbReference type="ARBA" id="ARBA00022803"/>
    </source>
</evidence>
<dbReference type="PANTHER" id="PTHR45586:SF1">
    <property type="entry name" value="LIPOPOLYSACCHARIDE ASSEMBLY PROTEIN B"/>
    <property type="match status" value="1"/>
</dbReference>
<name>A0A1I6RI25_9RHOB</name>
<dbReference type="PROSITE" id="PS50005">
    <property type="entry name" value="TPR"/>
    <property type="match status" value="2"/>
</dbReference>
<evidence type="ECO:0000313" key="6">
    <source>
        <dbReference type="Proteomes" id="UP000199239"/>
    </source>
</evidence>
<reference evidence="6" key="1">
    <citation type="submission" date="2016-10" db="EMBL/GenBank/DDBJ databases">
        <authorList>
            <person name="Varghese N."/>
            <person name="Submissions S."/>
        </authorList>
    </citation>
    <scope>NUCLEOTIDE SEQUENCE [LARGE SCALE GENOMIC DNA]</scope>
    <source>
        <strain evidence="6">DSM 23422</strain>
    </source>
</reference>
<dbReference type="Pfam" id="PF13181">
    <property type="entry name" value="TPR_8"/>
    <property type="match status" value="1"/>
</dbReference>
<sequence length="571" mass="61381">MIRNLLFSASVFALGVTGALPVGAQSVSGAYLAGRHAAVRSDFSEAADYYGRALARDSMNVELLESAILANLSLGDVDRAIPLAKVLAAKHQESQVAHLVTTADNAQRGDYDGLLAQEGDGAGIGPWVDGLVKAWAYVGKGDMTQAVAEFDTLSREPGMQGFVMYHKALALASVGDFEGAERIFAANEAGAAGHTRRGVIARAEILGQLDRNAEALALLNSSFGGSTDPELEALTLALEGGEPVKFAQAPDAKAGIAEVFFTFAAVLRSESAGEHYVLLYARIARYLNPRHIDALLLTADLLESLEQYDLAIAELANVPASDPAYHAAELGRAAALRRSGQPGRAIEVLQQLTRSHGDLPSVHSALGDALRAEDKFDDAIAAYDMAINKTPDTNPQRWVLFYARGISQERSGDLDKAEADFRAALAINPDQPQVLNYLGYSLVEQGRNLDEALNMIERAVAASPGSGYIVDSLGWVLYRLGRYEEAVSQMERAVELVAVDPVVNDHLGDVYWAVGREREAEFQWRRALSFVDPEDTDSEADPGRMRRKLEIGLDAVLSEEGADPLSKVSTD</sequence>
<feature type="chain" id="PRO_5011699831" evidence="4">
    <location>
        <begin position="25"/>
        <end position="571"/>
    </location>
</feature>
<dbReference type="InterPro" id="IPR011990">
    <property type="entry name" value="TPR-like_helical_dom_sf"/>
</dbReference>
<dbReference type="Gene3D" id="1.25.40.10">
    <property type="entry name" value="Tetratricopeptide repeat domain"/>
    <property type="match status" value="2"/>
</dbReference>
<gene>
    <name evidence="5" type="ORF">SAMN04488040_1258</name>
</gene>
<evidence type="ECO:0000256" key="1">
    <source>
        <dbReference type="ARBA" id="ARBA00022737"/>
    </source>
</evidence>
<dbReference type="OrthoDB" id="9766710at2"/>
<keyword evidence="1" id="KW-0677">Repeat</keyword>
<evidence type="ECO:0000256" key="4">
    <source>
        <dbReference type="SAM" id="SignalP"/>
    </source>
</evidence>
<keyword evidence="6" id="KW-1185">Reference proteome</keyword>
<dbReference type="Pfam" id="PF13432">
    <property type="entry name" value="TPR_16"/>
    <property type="match status" value="3"/>
</dbReference>
<dbReference type="PANTHER" id="PTHR45586">
    <property type="entry name" value="TPR REPEAT-CONTAINING PROTEIN PA4667"/>
    <property type="match status" value="1"/>
</dbReference>
<evidence type="ECO:0000313" key="5">
    <source>
        <dbReference type="EMBL" id="SFS64315.1"/>
    </source>
</evidence>
<dbReference type="Proteomes" id="UP000199239">
    <property type="component" value="Unassembled WGS sequence"/>
</dbReference>
<dbReference type="RefSeq" id="WP_093915517.1">
    <property type="nucleotide sequence ID" value="NZ_FPAJ01000002.1"/>
</dbReference>
<dbReference type="STRING" id="394264.SAMN04488040_1258"/>
<feature type="repeat" description="TPR" evidence="3">
    <location>
        <begin position="398"/>
        <end position="431"/>
    </location>
</feature>
<keyword evidence="2 3" id="KW-0802">TPR repeat</keyword>
<dbReference type="EMBL" id="FPAJ01000002">
    <property type="protein sequence ID" value="SFS64315.1"/>
    <property type="molecule type" value="Genomic_DNA"/>
</dbReference>
<accession>A0A1I6RI25</accession>
<dbReference type="SUPFAM" id="SSF48452">
    <property type="entry name" value="TPR-like"/>
    <property type="match status" value="3"/>
</dbReference>